<keyword evidence="2" id="KW-0812">Transmembrane</keyword>
<keyword evidence="2" id="KW-1133">Transmembrane helix</keyword>
<feature type="transmembrane region" description="Helical" evidence="2">
    <location>
        <begin position="6"/>
        <end position="26"/>
    </location>
</feature>
<evidence type="ECO:0000313" key="3">
    <source>
        <dbReference type="EMBL" id="PHJ23235.1"/>
    </source>
</evidence>
<evidence type="ECO:0000256" key="2">
    <source>
        <dbReference type="SAM" id="Phobius"/>
    </source>
</evidence>
<reference evidence="3 4" key="1">
    <citation type="journal article" date="2017" name="Int. J. Parasitol.">
        <title>The genome of the protozoan parasite Cystoisospora suis and a reverse vaccinology approach to identify vaccine candidates.</title>
        <authorList>
            <person name="Palmieri N."/>
            <person name="Shrestha A."/>
            <person name="Ruttkowski B."/>
            <person name="Beck T."/>
            <person name="Vogl C."/>
            <person name="Tomley F."/>
            <person name="Blake D.P."/>
            <person name="Joachim A."/>
        </authorList>
    </citation>
    <scope>NUCLEOTIDE SEQUENCE [LARGE SCALE GENOMIC DNA]</scope>
    <source>
        <strain evidence="3 4">Wien I</strain>
    </source>
</reference>
<dbReference type="AlphaFoldDB" id="A0A2C6L6X4"/>
<sequence length="239" mass="27053">MKEIAYFILPLGGIFAFLLCLPMQFIQRACISVSCLQLSIGSRLSLRISSTFFFYSLCRFIHTWIRVNQDYSHAGVGISLDSPDKWTGFPLSSAGRYPGAHTSPGSVGSLDVRRQAQVLRHQRNFWITLSAVFIWLFVWWLAKLLRWYWQAIEQKEAVVKELKKKRESAPLCPPEKGATRSKPRKVDEGEDADTRSQEEKAGNEGIEMTCTSQRKNTYEKSRQRVAGAKEGVSGSAVID</sequence>
<evidence type="ECO:0000313" key="4">
    <source>
        <dbReference type="Proteomes" id="UP000221165"/>
    </source>
</evidence>
<keyword evidence="3" id="KW-0675">Receptor</keyword>
<gene>
    <name evidence="3" type="ORF">CSUI_002910</name>
</gene>
<keyword evidence="2" id="KW-0472">Membrane</keyword>
<keyword evidence="4" id="KW-1185">Reference proteome</keyword>
<dbReference type="Proteomes" id="UP000221165">
    <property type="component" value="Unassembled WGS sequence"/>
</dbReference>
<evidence type="ECO:0000256" key="1">
    <source>
        <dbReference type="SAM" id="MobiDB-lite"/>
    </source>
</evidence>
<name>A0A2C6L6X4_9APIC</name>
<dbReference type="GeneID" id="94426320"/>
<proteinExistence type="predicted"/>
<protein>
    <submittedName>
        <fullName evidence="3">B-cell receptor-associated 31-like protein</fullName>
    </submittedName>
</protein>
<feature type="compositionally biased region" description="Basic and acidic residues" evidence="1">
    <location>
        <begin position="184"/>
        <end position="202"/>
    </location>
</feature>
<dbReference type="EMBL" id="MIGC01001234">
    <property type="protein sequence ID" value="PHJ23235.1"/>
    <property type="molecule type" value="Genomic_DNA"/>
</dbReference>
<feature type="transmembrane region" description="Helical" evidence="2">
    <location>
        <begin position="125"/>
        <end position="142"/>
    </location>
</feature>
<feature type="region of interest" description="Disordered" evidence="1">
    <location>
        <begin position="165"/>
        <end position="239"/>
    </location>
</feature>
<organism evidence="3 4">
    <name type="scientific">Cystoisospora suis</name>
    <dbReference type="NCBI Taxonomy" id="483139"/>
    <lineage>
        <taxon>Eukaryota</taxon>
        <taxon>Sar</taxon>
        <taxon>Alveolata</taxon>
        <taxon>Apicomplexa</taxon>
        <taxon>Conoidasida</taxon>
        <taxon>Coccidia</taxon>
        <taxon>Eucoccidiorida</taxon>
        <taxon>Eimeriorina</taxon>
        <taxon>Sarcocystidae</taxon>
        <taxon>Cystoisospora</taxon>
    </lineage>
</organism>
<comment type="caution">
    <text evidence="3">The sequence shown here is derived from an EMBL/GenBank/DDBJ whole genome shotgun (WGS) entry which is preliminary data.</text>
</comment>
<dbReference type="VEuPathDB" id="ToxoDB:CSUI_002910"/>
<dbReference type="RefSeq" id="XP_067924912.1">
    <property type="nucleotide sequence ID" value="XM_068063109.1"/>
</dbReference>
<dbReference type="OrthoDB" id="435607at2759"/>
<accession>A0A2C6L6X4</accession>